<proteinExistence type="predicted"/>
<protein>
    <submittedName>
        <fullName evidence="1">Uncharacterized protein</fullName>
    </submittedName>
</protein>
<dbReference type="Proteomes" id="UP000322667">
    <property type="component" value="Chromosome D11"/>
</dbReference>
<keyword evidence="2" id="KW-1185">Reference proteome</keyword>
<reference evidence="1 2" key="1">
    <citation type="submission" date="2019-07" db="EMBL/GenBank/DDBJ databases">
        <title>WGS assembly of Gossypium tomentosum.</title>
        <authorList>
            <person name="Chen Z.J."/>
            <person name="Sreedasyam A."/>
            <person name="Ando A."/>
            <person name="Song Q."/>
            <person name="De L."/>
            <person name="Hulse-Kemp A."/>
            <person name="Ding M."/>
            <person name="Ye W."/>
            <person name="Kirkbride R."/>
            <person name="Jenkins J."/>
            <person name="Plott C."/>
            <person name="Lovell J."/>
            <person name="Lin Y.-M."/>
            <person name="Vaughn R."/>
            <person name="Liu B."/>
            <person name="Li W."/>
            <person name="Simpson S."/>
            <person name="Scheffler B."/>
            <person name="Saski C."/>
            <person name="Grover C."/>
            <person name="Hu G."/>
            <person name="Conover J."/>
            <person name="Carlson J."/>
            <person name="Shu S."/>
            <person name="Boston L."/>
            <person name="Williams M."/>
            <person name="Peterson D."/>
            <person name="Mcgee K."/>
            <person name="Jones D."/>
            <person name="Wendel J."/>
            <person name="Stelly D."/>
            <person name="Grimwood J."/>
            <person name="Schmutz J."/>
        </authorList>
    </citation>
    <scope>NUCLEOTIDE SEQUENCE [LARGE SCALE GENOMIC DNA]</scope>
    <source>
        <strain evidence="1">7179.01</strain>
    </source>
</reference>
<name>A0A5D2IR72_GOSTO</name>
<organism evidence="1 2">
    <name type="scientific">Gossypium tomentosum</name>
    <name type="common">Hawaiian cotton</name>
    <name type="synonym">Gossypium sandvicense</name>
    <dbReference type="NCBI Taxonomy" id="34277"/>
    <lineage>
        <taxon>Eukaryota</taxon>
        <taxon>Viridiplantae</taxon>
        <taxon>Streptophyta</taxon>
        <taxon>Embryophyta</taxon>
        <taxon>Tracheophyta</taxon>
        <taxon>Spermatophyta</taxon>
        <taxon>Magnoliopsida</taxon>
        <taxon>eudicotyledons</taxon>
        <taxon>Gunneridae</taxon>
        <taxon>Pentapetalae</taxon>
        <taxon>rosids</taxon>
        <taxon>malvids</taxon>
        <taxon>Malvales</taxon>
        <taxon>Malvaceae</taxon>
        <taxon>Malvoideae</taxon>
        <taxon>Gossypium</taxon>
    </lineage>
</organism>
<evidence type="ECO:0000313" key="1">
    <source>
        <dbReference type="EMBL" id="TYH44954.1"/>
    </source>
</evidence>
<accession>A0A5D2IR72</accession>
<evidence type="ECO:0000313" key="2">
    <source>
        <dbReference type="Proteomes" id="UP000322667"/>
    </source>
</evidence>
<gene>
    <name evidence="1" type="ORF">ES332_D11G231100v1</name>
</gene>
<dbReference type="AlphaFoldDB" id="A0A5D2IR72"/>
<dbReference type="EMBL" id="CM017633">
    <property type="protein sequence ID" value="TYH44954.1"/>
    <property type="molecule type" value="Genomic_DNA"/>
</dbReference>
<sequence length="75" mass="8317">MEGLLQAGSSYFYYKMSSNSHDVVGEGKKRNIHQTCGLEPSADLGATGHAARDAFVKMMERWFDQFIGTTHLPPP</sequence>